<organism evidence="4 5">
    <name type="scientific">Candidatus Wolfebacteria bacterium GW2011_GWE2_44_13</name>
    <dbReference type="NCBI Taxonomy" id="1619017"/>
    <lineage>
        <taxon>Bacteria</taxon>
        <taxon>Candidatus Wolfeibacteriota</taxon>
    </lineage>
</organism>
<dbReference type="InterPro" id="IPR050595">
    <property type="entry name" value="Bact_response_regulator"/>
</dbReference>
<dbReference type="SUPFAM" id="SSF52172">
    <property type="entry name" value="CheY-like"/>
    <property type="match status" value="1"/>
</dbReference>
<keyword evidence="1 2" id="KW-0597">Phosphoprotein</keyword>
<reference evidence="4 5" key="1">
    <citation type="journal article" date="2015" name="Nature">
        <title>rRNA introns, odd ribosomes, and small enigmatic genomes across a large radiation of phyla.</title>
        <authorList>
            <person name="Brown C.T."/>
            <person name="Hug L.A."/>
            <person name="Thomas B.C."/>
            <person name="Sharon I."/>
            <person name="Castelle C.J."/>
            <person name="Singh A."/>
            <person name="Wilkins M.J."/>
            <person name="Williams K.H."/>
            <person name="Banfield J.F."/>
        </authorList>
    </citation>
    <scope>NUCLEOTIDE SEQUENCE [LARGE SCALE GENOMIC DNA]</scope>
</reference>
<dbReference type="SMART" id="SM00448">
    <property type="entry name" value="REC"/>
    <property type="match status" value="1"/>
</dbReference>
<dbReference type="AlphaFoldDB" id="A0A0G1H8Y7"/>
<dbReference type="PANTHER" id="PTHR44591:SF3">
    <property type="entry name" value="RESPONSE REGULATORY DOMAIN-CONTAINING PROTEIN"/>
    <property type="match status" value="1"/>
</dbReference>
<comment type="caution">
    <text evidence="4">The sequence shown here is derived from an EMBL/GenBank/DDBJ whole genome shotgun (WGS) entry which is preliminary data.</text>
</comment>
<feature type="modified residue" description="4-aspartylphosphate" evidence="2">
    <location>
        <position position="52"/>
    </location>
</feature>
<dbReference type="EMBL" id="LCHW01000003">
    <property type="protein sequence ID" value="KKT42963.1"/>
    <property type="molecule type" value="Genomic_DNA"/>
</dbReference>
<dbReference type="CDD" id="cd00156">
    <property type="entry name" value="REC"/>
    <property type="match status" value="1"/>
</dbReference>
<dbReference type="PROSITE" id="PS50110">
    <property type="entry name" value="RESPONSE_REGULATORY"/>
    <property type="match status" value="1"/>
</dbReference>
<dbReference type="InterPro" id="IPR011006">
    <property type="entry name" value="CheY-like_superfamily"/>
</dbReference>
<name>A0A0G1H8Y7_9BACT</name>
<gene>
    <name evidence="4" type="ORF">UW32_C0003G0066</name>
</gene>
<proteinExistence type="predicted"/>
<dbReference type="PANTHER" id="PTHR44591">
    <property type="entry name" value="STRESS RESPONSE REGULATOR PROTEIN 1"/>
    <property type="match status" value="1"/>
</dbReference>
<evidence type="ECO:0000256" key="2">
    <source>
        <dbReference type="PROSITE-ProRule" id="PRU00169"/>
    </source>
</evidence>
<evidence type="ECO:0000259" key="3">
    <source>
        <dbReference type="PROSITE" id="PS50110"/>
    </source>
</evidence>
<sequence length="121" mass="13254">MKKVLYVDDDMFLRGLMVSVLEEFGYVTVTAENGQEGEAVAMQGGFNLIITDYDMPVMKGGEMVRRLREQGLQTPIVMVSSTSEAEEVSLGIDGFLSKPYETQSLIDLIDRLVEGAAEPAA</sequence>
<dbReference type="PATRIC" id="fig|1619017.3.peg.824"/>
<accession>A0A0G1H8Y7</accession>
<dbReference type="GO" id="GO:0000160">
    <property type="term" value="P:phosphorelay signal transduction system"/>
    <property type="evidence" value="ECO:0007669"/>
    <property type="project" value="InterPro"/>
</dbReference>
<dbReference type="Proteomes" id="UP000034051">
    <property type="component" value="Unassembled WGS sequence"/>
</dbReference>
<dbReference type="Pfam" id="PF00072">
    <property type="entry name" value="Response_reg"/>
    <property type="match status" value="1"/>
</dbReference>
<evidence type="ECO:0000256" key="1">
    <source>
        <dbReference type="ARBA" id="ARBA00022553"/>
    </source>
</evidence>
<evidence type="ECO:0000313" key="4">
    <source>
        <dbReference type="EMBL" id="KKT42963.1"/>
    </source>
</evidence>
<dbReference type="Gene3D" id="3.40.50.2300">
    <property type="match status" value="1"/>
</dbReference>
<feature type="domain" description="Response regulatory" evidence="3">
    <location>
        <begin position="3"/>
        <end position="113"/>
    </location>
</feature>
<protein>
    <recommendedName>
        <fullName evidence="3">Response regulatory domain-containing protein</fullName>
    </recommendedName>
</protein>
<evidence type="ECO:0000313" key="5">
    <source>
        <dbReference type="Proteomes" id="UP000034051"/>
    </source>
</evidence>
<dbReference type="InterPro" id="IPR001789">
    <property type="entry name" value="Sig_transdc_resp-reg_receiver"/>
</dbReference>